<keyword evidence="3" id="KW-1003">Cell membrane</keyword>
<name>A0A381QDK4_9ZZZZ</name>
<accession>A0A381QDK4</accession>
<keyword evidence="2" id="KW-0813">Transport</keyword>
<dbReference type="Pfam" id="PF01203">
    <property type="entry name" value="T2SSN"/>
    <property type="match status" value="1"/>
</dbReference>
<dbReference type="GO" id="GO:0005886">
    <property type="term" value="C:plasma membrane"/>
    <property type="evidence" value="ECO:0007669"/>
    <property type="project" value="UniProtKB-SubCell"/>
</dbReference>
<keyword evidence="5" id="KW-0812">Transmembrane</keyword>
<dbReference type="GO" id="GO:0015627">
    <property type="term" value="C:type II protein secretion system complex"/>
    <property type="evidence" value="ECO:0007669"/>
    <property type="project" value="InterPro"/>
</dbReference>
<comment type="subcellular location">
    <subcellularLocation>
        <location evidence="1">Cell inner membrane</location>
    </subcellularLocation>
</comment>
<gene>
    <name evidence="8" type="ORF">METZ01_LOCUS30246</name>
</gene>
<keyword evidence="6" id="KW-0653">Protein transport</keyword>
<sequence>MGLVFFLSFLVIYLPANSIRLVTNGLPAIDVSTTEGSVWNGSGRLHVSTFYAGSLRWSVDPFQLALGKLAIEWVLEDQTHSFDGTATIRFGGMAVSFDGLIDAETINRILGPYEMFLTGALHLNSVEATVDRNESQVNIRGDMRWDGGTVRYRMSNQRFVRELPALLGELQMMEGGPLMTVRSETDDTPLLKARLDNDGWIHIGITKRFTHLIGQPWPGDESDGAIVMEVSEKLL</sequence>
<evidence type="ECO:0000313" key="8">
    <source>
        <dbReference type="EMBL" id="SUZ77392.1"/>
    </source>
</evidence>
<evidence type="ECO:0000256" key="5">
    <source>
        <dbReference type="ARBA" id="ARBA00022692"/>
    </source>
</evidence>
<evidence type="ECO:0008006" key="9">
    <source>
        <dbReference type="Google" id="ProtNLM"/>
    </source>
</evidence>
<evidence type="ECO:0000256" key="2">
    <source>
        <dbReference type="ARBA" id="ARBA00022448"/>
    </source>
</evidence>
<reference evidence="8" key="1">
    <citation type="submission" date="2018-05" db="EMBL/GenBank/DDBJ databases">
        <authorList>
            <person name="Lanie J.A."/>
            <person name="Ng W.-L."/>
            <person name="Kazmierczak K.M."/>
            <person name="Andrzejewski T.M."/>
            <person name="Davidsen T.M."/>
            <person name="Wayne K.J."/>
            <person name="Tettelin H."/>
            <person name="Glass J.I."/>
            <person name="Rusch D."/>
            <person name="Podicherti R."/>
            <person name="Tsui H.-C.T."/>
            <person name="Winkler M.E."/>
        </authorList>
    </citation>
    <scope>NUCLEOTIDE SEQUENCE</scope>
</reference>
<evidence type="ECO:0000256" key="7">
    <source>
        <dbReference type="ARBA" id="ARBA00023136"/>
    </source>
</evidence>
<dbReference type="InterPro" id="IPR022792">
    <property type="entry name" value="T2SS_protein-GspN"/>
</dbReference>
<evidence type="ECO:0000256" key="1">
    <source>
        <dbReference type="ARBA" id="ARBA00004533"/>
    </source>
</evidence>
<organism evidence="8">
    <name type="scientific">marine metagenome</name>
    <dbReference type="NCBI Taxonomy" id="408172"/>
    <lineage>
        <taxon>unclassified sequences</taxon>
        <taxon>metagenomes</taxon>
        <taxon>ecological metagenomes</taxon>
    </lineage>
</organism>
<dbReference type="AlphaFoldDB" id="A0A381QDK4"/>
<evidence type="ECO:0000256" key="6">
    <source>
        <dbReference type="ARBA" id="ARBA00022927"/>
    </source>
</evidence>
<proteinExistence type="predicted"/>
<dbReference type="EMBL" id="UINC01001315">
    <property type="protein sequence ID" value="SUZ77392.1"/>
    <property type="molecule type" value="Genomic_DNA"/>
</dbReference>
<protein>
    <recommendedName>
        <fullName evidence="9">Type II secretion system protein N</fullName>
    </recommendedName>
</protein>
<dbReference type="GO" id="GO:0015628">
    <property type="term" value="P:protein secretion by the type II secretion system"/>
    <property type="evidence" value="ECO:0007669"/>
    <property type="project" value="InterPro"/>
</dbReference>
<keyword evidence="7" id="KW-0472">Membrane</keyword>
<evidence type="ECO:0000256" key="3">
    <source>
        <dbReference type="ARBA" id="ARBA00022475"/>
    </source>
</evidence>
<keyword evidence="4" id="KW-0997">Cell inner membrane</keyword>
<evidence type="ECO:0000256" key="4">
    <source>
        <dbReference type="ARBA" id="ARBA00022519"/>
    </source>
</evidence>